<comment type="subcellular location">
    <subcellularLocation>
        <location evidence="1">Cell membrane</location>
        <topology evidence="1">Multi-pass membrane protein</topology>
    </subcellularLocation>
</comment>
<dbReference type="Pfam" id="PF00999">
    <property type="entry name" value="Na_H_Exchanger"/>
    <property type="match status" value="1"/>
</dbReference>
<gene>
    <name evidence="12" type="primary">SLC9C1</name>
    <name evidence="12" type="ORF">MHBO_000137</name>
</gene>
<organism evidence="12 13">
    <name type="scientific">Bonamia ostreae</name>
    <dbReference type="NCBI Taxonomy" id="126728"/>
    <lineage>
        <taxon>Eukaryota</taxon>
        <taxon>Sar</taxon>
        <taxon>Rhizaria</taxon>
        <taxon>Endomyxa</taxon>
        <taxon>Ascetosporea</taxon>
        <taxon>Haplosporida</taxon>
        <taxon>Bonamia</taxon>
    </lineage>
</organism>
<dbReference type="InterPro" id="IPR006153">
    <property type="entry name" value="Cation/H_exchanger_TM"/>
</dbReference>
<evidence type="ECO:0000259" key="11">
    <source>
        <dbReference type="Pfam" id="PF00999"/>
    </source>
</evidence>
<keyword evidence="5 10" id="KW-1133">Transmembrane helix</keyword>
<evidence type="ECO:0000256" key="2">
    <source>
        <dbReference type="ARBA" id="ARBA00022448"/>
    </source>
</evidence>
<keyword evidence="13" id="KW-1185">Reference proteome</keyword>
<dbReference type="InterPro" id="IPR018422">
    <property type="entry name" value="Cation/H_exchanger_CPA1"/>
</dbReference>
<evidence type="ECO:0000256" key="8">
    <source>
        <dbReference type="ARBA" id="ARBA00023136"/>
    </source>
</evidence>
<evidence type="ECO:0000313" key="12">
    <source>
        <dbReference type="EMBL" id="MES1918120.1"/>
    </source>
</evidence>
<keyword evidence="7" id="KW-0406">Ion transport</keyword>
<dbReference type="PRINTS" id="PR01084">
    <property type="entry name" value="NAHEXCHNGR"/>
</dbReference>
<feature type="transmembrane region" description="Helical" evidence="10">
    <location>
        <begin position="7"/>
        <end position="27"/>
    </location>
</feature>
<feature type="transmembrane region" description="Helical" evidence="10">
    <location>
        <begin position="33"/>
        <end position="54"/>
    </location>
</feature>
<sequence length="323" mass="35843">MSLSSDSSWLFVAFIGMLIGVIVYHLNKKFHNKIPFSVILLLVGVSIGGIDIALKRKVPFIDIIETLNPMIFMQIFLPNLIFYSVFSTNHHTLMRVKWHALVLAIPGVLINTLLTSIICSYILPYRWNIKISLLFGSIVSATDPVAVVTLLREIKASQNLSTVVETESLFNDASAIILFDVLTLMIIDSQKSKTASFYIFRCLVLLSGSLIGAIFGFITSLYITTVLNDELLETSATFIGINLDFIVADLLKSSGVLATVAMGLVIARNKARFSTRVWVIIKGPCKLEPLLGAARVFLEVPHFSDLGDHRLLQDDQRKQRVVA</sequence>
<keyword evidence="2" id="KW-0813">Transport</keyword>
<dbReference type="PANTHER" id="PTHR10110">
    <property type="entry name" value="SODIUM/HYDROGEN EXCHANGER"/>
    <property type="match status" value="1"/>
</dbReference>
<dbReference type="InterPro" id="IPR004709">
    <property type="entry name" value="NaH_exchanger"/>
</dbReference>
<name>A0ABV2AEJ2_9EUKA</name>
<dbReference type="PANTHER" id="PTHR10110:SF86">
    <property type="entry name" value="SODIUM_HYDROGEN EXCHANGER 7"/>
    <property type="match status" value="1"/>
</dbReference>
<keyword evidence="4 10" id="KW-0812">Transmembrane</keyword>
<keyword evidence="9" id="KW-0739">Sodium transport</keyword>
<evidence type="ECO:0000256" key="1">
    <source>
        <dbReference type="ARBA" id="ARBA00004651"/>
    </source>
</evidence>
<keyword evidence="8 10" id="KW-0472">Membrane</keyword>
<comment type="caution">
    <text evidence="12">The sequence shown here is derived from an EMBL/GenBank/DDBJ whole genome shotgun (WGS) entry which is preliminary data.</text>
</comment>
<feature type="transmembrane region" description="Helical" evidence="10">
    <location>
        <begin position="98"/>
        <end position="124"/>
    </location>
</feature>
<accession>A0ABV2AEJ2</accession>
<evidence type="ECO:0000256" key="6">
    <source>
        <dbReference type="ARBA" id="ARBA00023053"/>
    </source>
</evidence>
<feature type="transmembrane region" description="Helical" evidence="10">
    <location>
        <begin position="66"/>
        <end position="86"/>
    </location>
</feature>
<evidence type="ECO:0000256" key="7">
    <source>
        <dbReference type="ARBA" id="ARBA00023065"/>
    </source>
</evidence>
<proteinExistence type="predicted"/>
<evidence type="ECO:0000256" key="10">
    <source>
        <dbReference type="SAM" id="Phobius"/>
    </source>
</evidence>
<feature type="domain" description="Cation/H+ exchanger transmembrane" evidence="11">
    <location>
        <begin position="27"/>
        <end position="272"/>
    </location>
</feature>
<feature type="transmembrane region" description="Helical" evidence="10">
    <location>
        <begin position="245"/>
        <end position="267"/>
    </location>
</feature>
<feature type="transmembrane region" description="Helical" evidence="10">
    <location>
        <begin position="199"/>
        <end position="225"/>
    </location>
</feature>
<evidence type="ECO:0000256" key="9">
    <source>
        <dbReference type="ARBA" id="ARBA00023201"/>
    </source>
</evidence>
<reference evidence="12 13" key="1">
    <citation type="journal article" date="2024" name="BMC Biol.">
        <title>Comparative genomics of Ascetosporea gives new insight into the evolutionary basis for animal parasitism in Rhizaria.</title>
        <authorList>
            <person name="Hiltunen Thoren M."/>
            <person name="Onut-Brannstrom I."/>
            <person name="Alfjorden A."/>
            <person name="Peckova H."/>
            <person name="Swords F."/>
            <person name="Hooper C."/>
            <person name="Holzer A.S."/>
            <person name="Bass D."/>
            <person name="Burki F."/>
        </authorList>
    </citation>
    <scope>NUCLEOTIDE SEQUENCE [LARGE SCALE GENOMIC DNA]</scope>
    <source>
        <strain evidence="12">20-A016</strain>
    </source>
</reference>
<evidence type="ECO:0000256" key="5">
    <source>
        <dbReference type="ARBA" id="ARBA00022989"/>
    </source>
</evidence>
<keyword evidence="3" id="KW-1003">Cell membrane</keyword>
<keyword evidence="6" id="KW-0915">Sodium</keyword>
<dbReference type="Proteomes" id="UP001439008">
    <property type="component" value="Unassembled WGS sequence"/>
</dbReference>
<evidence type="ECO:0000256" key="3">
    <source>
        <dbReference type="ARBA" id="ARBA00022475"/>
    </source>
</evidence>
<evidence type="ECO:0000313" key="13">
    <source>
        <dbReference type="Proteomes" id="UP001439008"/>
    </source>
</evidence>
<dbReference type="EMBL" id="JBDODL010000017">
    <property type="protein sequence ID" value="MES1918120.1"/>
    <property type="molecule type" value="Genomic_DNA"/>
</dbReference>
<protein>
    <submittedName>
        <fullName evidence="12">Sodium/hydrogen exchanger 10</fullName>
    </submittedName>
</protein>
<evidence type="ECO:0000256" key="4">
    <source>
        <dbReference type="ARBA" id="ARBA00022692"/>
    </source>
</evidence>
<dbReference type="Gene3D" id="6.10.140.1330">
    <property type="match status" value="1"/>
</dbReference>